<protein>
    <recommendedName>
        <fullName evidence="12">Ger(X)C family spore germination protein</fullName>
    </recommendedName>
</protein>
<evidence type="ECO:0000256" key="2">
    <source>
        <dbReference type="ARBA" id="ARBA00007886"/>
    </source>
</evidence>
<dbReference type="InterPro" id="IPR057336">
    <property type="entry name" value="GerAC_N"/>
</dbReference>
<evidence type="ECO:0000256" key="4">
    <source>
        <dbReference type="ARBA" id="ARBA00022729"/>
    </source>
</evidence>
<evidence type="ECO:0000259" key="9">
    <source>
        <dbReference type="Pfam" id="PF25198"/>
    </source>
</evidence>
<comment type="similarity">
    <text evidence="2">Belongs to the GerABKC lipoprotein family.</text>
</comment>
<comment type="subcellular location">
    <subcellularLocation>
        <location evidence="1">Membrane</location>
        <topology evidence="1">Lipid-anchor</topology>
    </subcellularLocation>
</comment>
<dbReference type="PANTHER" id="PTHR35789">
    <property type="entry name" value="SPORE GERMINATION PROTEIN B3"/>
    <property type="match status" value="1"/>
</dbReference>
<sequence length="349" mass="40541">MFVTAGCEPWPDNNIIEEIAPVIFWSIDQGPEGKLKISTLTPPLSKEEKKMLTLNVDLLKQGKKAFNQNYYRELKSGQLRMLLISEEVARNGVRPIIDTVLADPEISMRLYLAVYRGDLLGYLQKQIKKEPLTDYFLYRKFKHYERRSRGEITVVNLHQFMKKLYSPLADPVMPVYRADQDNLTYEGTGLFTKDKLVSVLGRTEEQMFQLLYSNHRLQELTLPELSVNVSDVHAKPEWKVDLKHSSVTMNMEIRCRIEEYHGNKDLLDPVQVNELNRNIGAYMDKQTTSLLKKMQEMKVDPLNLGTFALGAFHRKMDKTDWQKEWPQIKVEVKHTTFMEPLTNALSGSR</sequence>
<evidence type="ECO:0000256" key="7">
    <source>
        <dbReference type="ARBA" id="ARBA00023288"/>
    </source>
</evidence>
<keyword evidence="5" id="KW-0472">Membrane</keyword>
<dbReference type="Pfam" id="PF05504">
    <property type="entry name" value="Spore_GerAC"/>
    <property type="match status" value="1"/>
</dbReference>
<evidence type="ECO:0000256" key="1">
    <source>
        <dbReference type="ARBA" id="ARBA00004635"/>
    </source>
</evidence>
<dbReference type="Proteomes" id="UP000730618">
    <property type="component" value="Unassembled WGS sequence"/>
</dbReference>
<evidence type="ECO:0008006" key="12">
    <source>
        <dbReference type="Google" id="ProtNLM"/>
    </source>
</evidence>
<name>A0ABM8VN74_9BACL</name>
<reference evidence="10 11" key="1">
    <citation type="submission" date="2021-06" db="EMBL/GenBank/DDBJ databases">
        <authorList>
            <person name="Criscuolo A."/>
        </authorList>
    </citation>
    <scope>NUCLEOTIDE SEQUENCE [LARGE SCALE GENOMIC DNA]</scope>
    <source>
        <strain evidence="11">CIP 111802</strain>
    </source>
</reference>
<accession>A0ABM8VN74</accession>
<keyword evidence="3" id="KW-0309">Germination</keyword>
<feature type="domain" description="Spore germination GerAC-like C-terminal" evidence="8">
    <location>
        <begin position="186"/>
        <end position="336"/>
    </location>
</feature>
<organism evidence="10 11">
    <name type="scientific">Paenibacillus allorhizosphaerae</name>
    <dbReference type="NCBI Taxonomy" id="2849866"/>
    <lineage>
        <taxon>Bacteria</taxon>
        <taxon>Bacillati</taxon>
        <taxon>Bacillota</taxon>
        <taxon>Bacilli</taxon>
        <taxon>Bacillales</taxon>
        <taxon>Paenibacillaceae</taxon>
        <taxon>Paenibacillus</taxon>
    </lineage>
</organism>
<evidence type="ECO:0000313" key="10">
    <source>
        <dbReference type="EMBL" id="CAG7651054.1"/>
    </source>
</evidence>
<dbReference type="Pfam" id="PF25198">
    <property type="entry name" value="Spore_GerAC_N"/>
    <property type="match status" value="1"/>
</dbReference>
<keyword evidence="11" id="KW-1185">Reference proteome</keyword>
<proteinExistence type="inferred from homology"/>
<evidence type="ECO:0000256" key="5">
    <source>
        <dbReference type="ARBA" id="ARBA00023136"/>
    </source>
</evidence>
<dbReference type="InterPro" id="IPR008844">
    <property type="entry name" value="Spore_GerAC-like"/>
</dbReference>
<keyword evidence="7" id="KW-0449">Lipoprotein</keyword>
<evidence type="ECO:0000259" key="8">
    <source>
        <dbReference type="Pfam" id="PF05504"/>
    </source>
</evidence>
<evidence type="ECO:0000256" key="6">
    <source>
        <dbReference type="ARBA" id="ARBA00023139"/>
    </source>
</evidence>
<gene>
    <name evidence="10" type="ORF">PAECIP111802_04875</name>
</gene>
<dbReference type="InterPro" id="IPR046953">
    <property type="entry name" value="Spore_GerAC-like_C"/>
</dbReference>
<keyword evidence="6" id="KW-0564">Palmitate</keyword>
<keyword evidence="4" id="KW-0732">Signal</keyword>
<feature type="domain" description="Spore germination protein N-terminal" evidence="9">
    <location>
        <begin position="12"/>
        <end position="176"/>
    </location>
</feature>
<dbReference type="PANTHER" id="PTHR35789:SF1">
    <property type="entry name" value="SPORE GERMINATION PROTEIN B3"/>
    <property type="match status" value="1"/>
</dbReference>
<evidence type="ECO:0000256" key="3">
    <source>
        <dbReference type="ARBA" id="ARBA00022544"/>
    </source>
</evidence>
<dbReference type="EMBL" id="CAJVCE010000015">
    <property type="protein sequence ID" value="CAG7651054.1"/>
    <property type="molecule type" value="Genomic_DNA"/>
</dbReference>
<evidence type="ECO:0000313" key="11">
    <source>
        <dbReference type="Proteomes" id="UP000730618"/>
    </source>
</evidence>
<comment type="caution">
    <text evidence="10">The sequence shown here is derived from an EMBL/GenBank/DDBJ whole genome shotgun (WGS) entry which is preliminary data.</text>
</comment>